<keyword evidence="1" id="KW-1133">Transmembrane helix</keyword>
<feature type="transmembrane region" description="Helical" evidence="1">
    <location>
        <begin position="30"/>
        <end position="51"/>
    </location>
</feature>
<dbReference type="Proteomes" id="UP000262325">
    <property type="component" value="Unassembled WGS sequence"/>
</dbReference>
<feature type="transmembrane region" description="Helical" evidence="1">
    <location>
        <begin position="261"/>
        <end position="279"/>
    </location>
</feature>
<protein>
    <submittedName>
        <fullName evidence="2">Uncharacterized protein</fullName>
    </submittedName>
</protein>
<feature type="transmembrane region" description="Helical" evidence="1">
    <location>
        <begin position="285"/>
        <end position="308"/>
    </location>
</feature>
<dbReference type="EMBL" id="DPPF01000091">
    <property type="protein sequence ID" value="HCW92944.1"/>
    <property type="molecule type" value="Genomic_DNA"/>
</dbReference>
<feature type="transmembrane region" description="Helical" evidence="1">
    <location>
        <begin position="212"/>
        <end position="229"/>
    </location>
</feature>
<keyword evidence="1" id="KW-0472">Membrane</keyword>
<organism evidence="2 3">
    <name type="scientific">Flexistipes sinusarabici</name>
    <dbReference type="NCBI Taxonomy" id="2352"/>
    <lineage>
        <taxon>Bacteria</taxon>
        <taxon>Pseudomonadati</taxon>
        <taxon>Deferribacterota</taxon>
        <taxon>Deferribacteres</taxon>
        <taxon>Deferribacterales</taxon>
        <taxon>Flexistipitaceae</taxon>
        <taxon>Flexistipes</taxon>
    </lineage>
</organism>
<comment type="caution">
    <text evidence="2">The sequence shown here is derived from an EMBL/GenBank/DDBJ whole genome shotgun (WGS) entry which is preliminary data.</text>
</comment>
<proteinExistence type="predicted"/>
<sequence>MNEFVISIIFLLIVFIGAAVFSAKTKKPSFLSFVLNLEIEYIIIGMLIYLINTHYFKTSIQNTTMTFISIALCFMGMLIGTQFKYKVLLKVPGAFWRYIMATYAFSFLSIFIIFYLLDYNTPYLYTIILNTGMPYSLTLFGRLFRVGPSKLFNSMLVLSIYPAIALIHYSLYFFIQGSDSPQQFLSLFWLVIFTVGIISYESQQTRKIINTISMIFLFILAGLSVYFGVSPISMGFISGIIAANSPFGDIFSNIYQSFERFFYLFIYMILGFFLMSQPYPGIKHLITAVLIYFCLLLIRHFAFSNLFTRLHGRNREIQSIISIGVLPGFLLFDTFFSGLSLIPLEIVTVYLVLYLLTEITNYRILVNETKHL</sequence>
<gene>
    <name evidence="2" type="ORF">DHM44_04605</name>
</gene>
<feature type="transmembrane region" description="Helical" evidence="1">
    <location>
        <begin position="95"/>
        <end position="117"/>
    </location>
</feature>
<dbReference type="RefSeq" id="WP_273266023.1">
    <property type="nucleotide sequence ID" value="NZ_JAAZVV010000047.1"/>
</dbReference>
<feature type="transmembrane region" description="Helical" evidence="1">
    <location>
        <begin position="156"/>
        <end position="175"/>
    </location>
</feature>
<evidence type="ECO:0000256" key="1">
    <source>
        <dbReference type="SAM" id="Phobius"/>
    </source>
</evidence>
<feature type="transmembrane region" description="Helical" evidence="1">
    <location>
        <begin position="181"/>
        <end position="200"/>
    </location>
</feature>
<evidence type="ECO:0000313" key="2">
    <source>
        <dbReference type="EMBL" id="HCW92944.1"/>
    </source>
</evidence>
<dbReference type="AlphaFoldDB" id="A0A3D5QBA4"/>
<feature type="transmembrane region" description="Helical" evidence="1">
    <location>
        <begin position="123"/>
        <end position="144"/>
    </location>
</feature>
<feature type="transmembrane region" description="Helical" evidence="1">
    <location>
        <begin position="63"/>
        <end position="83"/>
    </location>
</feature>
<accession>A0A3D5QBA4</accession>
<name>A0A3D5QBA4_FLESI</name>
<feature type="transmembrane region" description="Helical" evidence="1">
    <location>
        <begin position="6"/>
        <end position="23"/>
    </location>
</feature>
<evidence type="ECO:0000313" key="3">
    <source>
        <dbReference type="Proteomes" id="UP000262325"/>
    </source>
</evidence>
<reference evidence="2 3" key="1">
    <citation type="journal article" date="2018" name="Nat. Biotechnol.">
        <title>A standardized bacterial taxonomy based on genome phylogeny substantially revises the tree of life.</title>
        <authorList>
            <person name="Parks D.H."/>
            <person name="Chuvochina M."/>
            <person name="Waite D.W."/>
            <person name="Rinke C."/>
            <person name="Skarshewski A."/>
            <person name="Chaumeil P.A."/>
            <person name="Hugenholtz P."/>
        </authorList>
    </citation>
    <scope>NUCLEOTIDE SEQUENCE [LARGE SCALE GENOMIC DNA]</scope>
    <source>
        <strain evidence="2">UBA8672</strain>
    </source>
</reference>
<keyword evidence="1" id="KW-0812">Transmembrane</keyword>